<keyword evidence="5" id="KW-0687">Ribonucleoprotein</keyword>
<dbReference type="EMBL" id="BPVZ01000028">
    <property type="protein sequence ID" value="GKV07894.1"/>
    <property type="molecule type" value="Genomic_DNA"/>
</dbReference>
<keyword evidence="3" id="KW-0689">Ribosomal protein</keyword>
<keyword evidence="2" id="KW-0809">Transit peptide</keyword>
<dbReference type="Pfam" id="PF08561">
    <property type="entry name" value="Ribosomal_L37"/>
    <property type="match status" value="1"/>
</dbReference>
<evidence type="ECO:0000313" key="9">
    <source>
        <dbReference type="Proteomes" id="UP001054252"/>
    </source>
</evidence>
<gene>
    <name evidence="8" type="ORF">SLEP1_g19597</name>
</gene>
<evidence type="ECO:0000256" key="4">
    <source>
        <dbReference type="ARBA" id="ARBA00023128"/>
    </source>
</evidence>
<dbReference type="PANTHER" id="PTHR28595">
    <property type="entry name" value="39S RIBOSOMAL PROTEIN L54, MITOCHONDRIAL"/>
    <property type="match status" value="1"/>
</dbReference>
<accession>A0AAV5IZX5</accession>
<evidence type="ECO:0000256" key="1">
    <source>
        <dbReference type="ARBA" id="ARBA00004173"/>
    </source>
</evidence>
<protein>
    <recommendedName>
        <fullName evidence="7">Large ribosomal subunit protein mL54</fullName>
    </recommendedName>
</protein>
<evidence type="ECO:0000256" key="2">
    <source>
        <dbReference type="ARBA" id="ARBA00022946"/>
    </source>
</evidence>
<comment type="caution">
    <text evidence="8">The sequence shown here is derived from an EMBL/GenBank/DDBJ whole genome shotgun (WGS) entry which is preliminary data.</text>
</comment>
<evidence type="ECO:0000313" key="8">
    <source>
        <dbReference type="EMBL" id="GKV07894.1"/>
    </source>
</evidence>
<name>A0AAV5IZX5_9ROSI</name>
<dbReference type="AlphaFoldDB" id="A0AAV5IZX5"/>
<dbReference type="Proteomes" id="UP001054252">
    <property type="component" value="Unassembled WGS sequence"/>
</dbReference>
<sequence length="63" mass="7084">MIVCVNFQGDAPRAPTLSKEVQSITVFGANILKDGADTKILLDSEYSNWLWHLLDKRFATCIE</sequence>
<comment type="similarity">
    <text evidence="6">Belongs to the mitochondrion-specific ribosomal protein mL54 family.</text>
</comment>
<dbReference type="InterPro" id="IPR013870">
    <property type="entry name" value="Ribosomal_mL54"/>
</dbReference>
<dbReference type="PANTHER" id="PTHR28595:SF1">
    <property type="entry name" value="LARGE RIBOSOMAL SUBUNIT PROTEIN ML54"/>
    <property type="match status" value="1"/>
</dbReference>
<evidence type="ECO:0000256" key="6">
    <source>
        <dbReference type="ARBA" id="ARBA00033752"/>
    </source>
</evidence>
<proteinExistence type="inferred from homology"/>
<evidence type="ECO:0000256" key="7">
    <source>
        <dbReference type="ARBA" id="ARBA00035179"/>
    </source>
</evidence>
<organism evidence="8 9">
    <name type="scientific">Rubroshorea leprosula</name>
    <dbReference type="NCBI Taxonomy" id="152421"/>
    <lineage>
        <taxon>Eukaryota</taxon>
        <taxon>Viridiplantae</taxon>
        <taxon>Streptophyta</taxon>
        <taxon>Embryophyta</taxon>
        <taxon>Tracheophyta</taxon>
        <taxon>Spermatophyta</taxon>
        <taxon>Magnoliopsida</taxon>
        <taxon>eudicotyledons</taxon>
        <taxon>Gunneridae</taxon>
        <taxon>Pentapetalae</taxon>
        <taxon>rosids</taxon>
        <taxon>malvids</taxon>
        <taxon>Malvales</taxon>
        <taxon>Dipterocarpaceae</taxon>
        <taxon>Rubroshorea</taxon>
    </lineage>
</organism>
<dbReference type="GO" id="GO:0005762">
    <property type="term" value="C:mitochondrial large ribosomal subunit"/>
    <property type="evidence" value="ECO:0007669"/>
    <property type="project" value="TreeGrafter"/>
</dbReference>
<evidence type="ECO:0000256" key="5">
    <source>
        <dbReference type="ARBA" id="ARBA00023274"/>
    </source>
</evidence>
<comment type="subcellular location">
    <subcellularLocation>
        <location evidence="1">Mitochondrion</location>
    </subcellularLocation>
</comment>
<keyword evidence="9" id="KW-1185">Reference proteome</keyword>
<evidence type="ECO:0000256" key="3">
    <source>
        <dbReference type="ARBA" id="ARBA00022980"/>
    </source>
</evidence>
<dbReference type="GO" id="GO:0003735">
    <property type="term" value="F:structural constituent of ribosome"/>
    <property type="evidence" value="ECO:0007669"/>
    <property type="project" value="TreeGrafter"/>
</dbReference>
<keyword evidence="4" id="KW-0496">Mitochondrion</keyword>
<reference evidence="8 9" key="1">
    <citation type="journal article" date="2021" name="Commun. Biol.">
        <title>The genome of Shorea leprosula (Dipterocarpaceae) highlights the ecological relevance of drought in aseasonal tropical rainforests.</title>
        <authorList>
            <person name="Ng K.K.S."/>
            <person name="Kobayashi M.J."/>
            <person name="Fawcett J.A."/>
            <person name="Hatakeyama M."/>
            <person name="Paape T."/>
            <person name="Ng C.H."/>
            <person name="Ang C.C."/>
            <person name="Tnah L.H."/>
            <person name="Lee C.T."/>
            <person name="Nishiyama T."/>
            <person name="Sese J."/>
            <person name="O'Brien M.J."/>
            <person name="Copetti D."/>
            <person name="Mohd Noor M.I."/>
            <person name="Ong R.C."/>
            <person name="Putra M."/>
            <person name="Sireger I.Z."/>
            <person name="Indrioko S."/>
            <person name="Kosugi Y."/>
            <person name="Izuno A."/>
            <person name="Isagi Y."/>
            <person name="Lee S.L."/>
            <person name="Shimizu K.K."/>
        </authorList>
    </citation>
    <scope>NUCLEOTIDE SEQUENCE [LARGE SCALE GENOMIC DNA]</scope>
    <source>
        <strain evidence="8">214</strain>
    </source>
</reference>